<dbReference type="Proteomes" id="UP001163603">
    <property type="component" value="Chromosome 14"/>
</dbReference>
<accession>A0ACC0X3E5</accession>
<dbReference type="EMBL" id="CM047749">
    <property type="protein sequence ID" value="KAJ0009850.1"/>
    <property type="molecule type" value="Genomic_DNA"/>
</dbReference>
<name>A0ACC0X3E5_9ROSI</name>
<protein>
    <submittedName>
        <fullName evidence="1">Uncharacterized protein</fullName>
    </submittedName>
</protein>
<reference evidence="2" key="1">
    <citation type="journal article" date="2023" name="G3 (Bethesda)">
        <title>Genome assembly and association tests identify interacting loci associated with vigor, precocity, and sex in interspecific pistachio rootstocks.</title>
        <authorList>
            <person name="Palmer W."/>
            <person name="Jacygrad E."/>
            <person name="Sagayaradj S."/>
            <person name="Cavanaugh K."/>
            <person name="Han R."/>
            <person name="Bertier L."/>
            <person name="Beede B."/>
            <person name="Kafkas S."/>
            <person name="Golino D."/>
            <person name="Preece J."/>
            <person name="Michelmore R."/>
        </authorList>
    </citation>
    <scope>NUCLEOTIDE SEQUENCE [LARGE SCALE GENOMIC DNA]</scope>
</reference>
<evidence type="ECO:0000313" key="1">
    <source>
        <dbReference type="EMBL" id="KAJ0009850.1"/>
    </source>
</evidence>
<evidence type="ECO:0000313" key="2">
    <source>
        <dbReference type="Proteomes" id="UP001163603"/>
    </source>
</evidence>
<keyword evidence="2" id="KW-1185">Reference proteome</keyword>
<sequence length="58" mass="6622">MASQQYLPHEVTSCGKVCNIIIDGESCKNVIASTMINKLSLQTQEHLRSYKLSWFTKF</sequence>
<proteinExistence type="predicted"/>
<comment type="caution">
    <text evidence="1">The sequence shown here is derived from an EMBL/GenBank/DDBJ whole genome shotgun (WGS) entry which is preliminary data.</text>
</comment>
<gene>
    <name evidence="1" type="ORF">Pint_33934</name>
</gene>
<organism evidence="1 2">
    <name type="scientific">Pistacia integerrima</name>
    <dbReference type="NCBI Taxonomy" id="434235"/>
    <lineage>
        <taxon>Eukaryota</taxon>
        <taxon>Viridiplantae</taxon>
        <taxon>Streptophyta</taxon>
        <taxon>Embryophyta</taxon>
        <taxon>Tracheophyta</taxon>
        <taxon>Spermatophyta</taxon>
        <taxon>Magnoliopsida</taxon>
        <taxon>eudicotyledons</taxon>
        <taxon>Gunneridae</taxon>
        <taxon>Pentapetalae</taxon>
        <taxon>rosids</taxon>
        <taxon>malvids</taxon>
        <taxon>Sapindales</taxon>
        <taxon>Anacardiaceae</taxon>
        <taxon>Pistacia</taxon>
    </lineage>
</organism>